<dbReference type="EMBL" id="AJWY01012361">
    <property type="protein sequence ID" value="EKC50158.1"/>
    <property type="molecule type" value="Genomic_DNA"/>
</dbReference>
<gene>
    <name evidence="1" type="ORF">LEA_18034</name>
</gene>
<keyword evidence="1" id="KW-0378">Hydrolase</keyword>
<organism evidence="1">
    <name type="scientific">human gut metagenome</name>
    <dbReference type="NCBI Taxonomy" id="408170"/>
    <lineage>
        <taxon>unclassified sequences</taxon>
        <taxon>metagenomes</taxon>
        <taxon>organismal metagenomes</taxon>
    </lineage>
</organism>
<dbReference type="GO" id="GO:0016787">
    <property type="term" value="F:hydrolase activity"/>
    <property type="evidence" value="ECO:0007669"/>
    <property type="project" value="UniProtKB-KW"/>
</dbReference>
<name>K1RXY1_9ZZZZ</name>
<dbReference type="InterPro" id="IPR029058">
    <property type="entry name" value="AB_hydrolase_fold"/>
</dbReference>
<dbReference type="SUPFAM" id="SSF53474">
    <property type="entry name" value="alpha/beta-Hydrolases"/>
    <property type="match status" value="1"/>
</dbReference>
<accession>K1RXY1</accession>
<dbReference type="Gene3D" id="3.40.50.1820">
    <property type="entry name" value="alpha/beta hydrolase"/>
    <property type="match status" value="1"/>
</dbReference>
<sequence>YGCSMGGACLTRMLALGEMPIDRAIIDGGITPYQLLYPVRKLLLWRDIVSFKMAANSRKILEAAFPPERFTTAGHDPKKEYDAMEAYLKTFSDRTIRNIFWSANNYALPKCPAKTGTKLTYWYGDDEKRDRRRDIQFIKRYFPQARIHGIPKMAHAELVMVHPEKFCWYAEKFLTLQTEEA</sequence>
<protein>
    <submittedName>
        <fullName evidence="1">Hydrolase, alpha/beta fold family protein</fullName>
    </submittedName>
</protein>
<feature type="non-terminal residue" evidence="1">
    <location>
        <position position="1"/>
    </location>
</feature>
<comment type="caution">
    <text evidence="1">The sequence shown here is derived from an EMBL/GenBank/DDBJ whole genome shotgun (WGS) entry which is preliminary data.</text>
</comment>
<proteinExistence type="predicted"/>
<evidence type="ECO:0000313" key="1">
    <source>
        <dbReference type="EMBL" id="EKC50158.1"/>
    </source>
</evidence>
<dbReference type="AlphaFoldDB" id="K1RXY1"/>
<reference evidence="1" key="1">
    <citation type="journal article" date="2013" name="Environ. Microbiol.">
        <title>Microbiota from the distal guts of lean and obese adolescents exhibit partial functional redundancy besides clear differences in community structure.</title>
        <authorList>
            <person name="Ferrer M."/>
            <person name="Ruiz A."/>
            <person name="Lanza F."/>
            <person name="Haange S.B."/>
            <person name="Oberbach A."/>
            <person name="Till H."/>
            <person name="Bargiela R."/>
            <person name="Campoy C."/>
            <person name="Segura M.T."/>
            <person name="Richter M."/>
            <person name="von Bergen M."/>
            <person name="Seifert J."/>
            <person name="Suarez A."/>
        </authorList>
    </citation>
    <scope>NUCLEOTIDE SEQUENCE</scope>
</reference>